<accession>A0ABW4RUM2</accession>
<organism evidence="4 5">
    <name type="scientific">Luteococcus peritonei</name>
    <dbReference type="NCBI Taxonomy" id="88874"/>
    <lineage>
        <taxon>Bacteria</taxon>
        <taxon>Bacillati</taxon>
        <taxon>Actinomycetota</taxon>
        <taxon>Actinomycetes</taxon>
        <taxon>Propionibacteriales</taxon>
        <taxon>Propionibacteriaceae</taxon>
        <taxon>Luteococcus</taxon>
    </lineage>
</organism>
<reference evidence="5" key="1">
    <citation type="journal article" date="2019" name="Int. J. Syst. Evol. Microbiol.">
        <title>The Global Catalogue of Microorganisms (GCM) 10K type strain sequencing project: providing services to taxonomists for standard genome sequencing and annotation.</title>
        <authorList>
            <consortium name="The Broad Institute Genomics Platform"/>
            <consortium name="The Broad Institute Genome Sequencing Center for Infectious Disease"/>
            <person name="Wu L."/>
            <person name="Ma J."/>
        </authorList>
    </citation>
    <scope>NUCLEOTIDE SEQUENCE [LARGE SCALE GENOMIC DNA]</scope>
    <source>
        <strain evidence="5">CAIM 431</strain>
    </source>
</reference>
<dbReference type="GO" id="GO:0016746">
    <property type="term" value="F:acyltransferase activity"/>
    <property type="evidence" value="ECO:0007669"/>
    <property type="project" value="UniProtKB-KW"/>
</dbReference>
<dbReference type="Pfam" id="PF01553">
    <property type="entry name" value="Acyltransferase"/>
    <property type="match status" value="1"/>
</dbReference>
<evidence type="ECO:0000313" key="4">
    <source>
        <dbReference type="EMBL" id="MFD1889862.1"/>
    </source>
</evidence>
<comment type="caution">
    <text evidence="4">The sequence shown here is derived from an EMBL/GenBank/DDBJ whole genome shotgun (WGS) entry which is preliminary data.</text>
</comment>
<evidence type="ECO:0000259" key="3">
    <source>
        <dbReference type="SMART" id="SM00563"/>
    </source>
</evidence>
<name>A0ABW4RUM2_9ACTN</name>
<dbReference type="PANTHER" id="PTHR10434">
    <property type="entry name" value="1-ACYL-SN-GLYCEROL-3-PHOSPHATE ACYLTRANSFERASE"/>
    <property type="match status" value="1"/>
</dbReference>
<feature type="domain" description="Phospholipid/glycerol acyltransferase" evidence="3">
    <location>
        <begin position="60"/>
        <end position="170"/>
    </location>
</feature>
<dbReference type="PANTHER" id="PTHR10434:SF11">
    <property type="entry name" value="1-ACYL-SN-GLYCEROL-3-PHOSPHATE ACYLTRANSFERASE"/>
    <property type="match status" value="1"/>
</dbReference>
<dbReference type="SUPFAM" id="SSF69593">
    <property type="entry name" value="Glycerol-3-phosphate (1)-acyltransferase"/>
    <property type="match status" value="1"/>
</dbReference>
<dbReference type="InterPro" id="IPR002123">
    <property type="entry name" value="Plipid/glycerol_acylTrfase"/>
</dbReference>
<dbReference type="Proteomes" id="UP001597326">
    <property type="component" value="Unassembled WGS sequence"/>
</dbReference>
<proteinExistence type="predicted"/>
<evidence type="ECO:0000256" key="2">
    <source>
        <dbReference type="ARBA" id="ARBA00023315"/>
    </source>
</evidence>
<sequence length="236" mass="25534">MDELSRPDLPAHLPDLPDLSRVRVPSTRLLDAAQPGVDKLIHLVWKTTVHHPERVPDGPAIFACNHVGLFDGPLAVALLPQAQAMAKKELWSVGPLGRLLDALGQVPIDRWNPDPGCLRRCIQLLDAGRKLVIFPEMHRGKGDFENFKGGAAYLAMVTGVPVVPVALLGTSVGGRGLASLPRPRGEVHVVYGDKVEVEPKAWPRTAADVADVTEMLRGVCQQHIQQAQAEVGLELP</sequence>
<dbReference type="SMART" id="SM00563">
    <property type="entry name" value="PlsC"/>
    <property type="match status" value="1"/>
</dbReference>
<dbReference type="EMBL" id="JBHUFZ010000015">
    <property type="protein sequence ID" value="MFD1889862.1"/>
    <property type="molecule type" value="Genomic_DNA"/>
</dbReference>
<evidence type="ECO:0000256" key="1">
    <source>
        <dbReference type="ARBA" id="ARBA00022679"/>
    </source>
</evidence>
<keyword evidence="2 4" id="KW-0012">Acyltransferase</keyword>
<protein>
    <submittedName>
        <fullName evidence="4">Lysophospholipid acyltransferase family protein</fullName>
    </submittedName>
</protein>
<dbReference type="RefSeq" id="WP_343873492.1">
    <property type="nucleotide sequence ID" value="NZ_BAAAIX010000016.1"/>
</dbReference>
<gene>
    <name evidence="4" type="ORF">ACFSCS_06615</name>
</gene>
<keyword evidence="5" id="KW-1185">Reference proteome</keyword>
<evidence type="ECO:0000313" key="5">
    <source>
        <dbReference type="Proteomes" id="UP001597326"/>
    </source>
</evidence>
<dbReference type="CDD" id="cd07989">
    <property type="entry name" value="LPLAT_AGPAT-like"/>
    <property type="match status" value="1"/>
</dbReference>
<keyword evidence="1" id="KW-0808">Transferase</keyword>